<evidence type="ECO:0000256" key="4">
    <source>
        <dbReference type="SAM" id="MobiDB-lite"/>
    </source>
</evidence>
<evidence type="ECO:0000256" key="2">
    <source>
        <dbReference type="PIRSR" id="PIRSR015753-2"/>
    </source>
</evidence>
<dbReference type="SFLD" id="SFLDG01148">
    <property type="entry name" value="Xi_(cytGST)"/>
    <property type="match status" value="1"/>
</dbReference>
<evidence type="ECO:0000256" key="1">
    <source>
        <dbReference type="PIRSR" id="PIRSR015753-1"/>
    </source>
</evidence>
<dbReference type="Pfam" id="PF13409">
    <property type="entry name" value="GST_N_2"/>
    <property type="match status" value="1"/>
</dbReference>
<dbReference type="InterPro" id="IPR004045">
    <property type="entry name" value="Glutathione_S-Trfase_N"/>
</dbReference>
<dbReference type="SFLD" id="SFLDG01206">
    <property type="entry name" value="Xi.1"/>
    <property type="match status" value="1"/>
</dbReference>
<dbReference type="Proteomes" id="UP001139494">
    <property type="component" value="Unassembled WGS sequence"/>
</dbReference>
<dbReference type="Gene3D" id="3.40.30.10">
    <property type="entry name" value="Glutaredoxin"/>
    <property type="match status" value="1"/>
</dbReference>
<dbReference type="SUPFAM" id="SSF52833">
    <property type="entry name" value="Thioredoxin-like"/>
    <property type="match status" value="1"/>
</dbReference>
<dbReference type="InterPro" id="IPR036282">
    <property type="entry name" value="Glutathione-S-Trfase_C_sf"/>
</dbReference>
<sequence length="330" mass="37626">MGRLIDGTWRTDITNEDTAEIDYNETAFRNKLQEGGRHPPDPERYHLYISRACPWAHGAVLTRTLLGLDDAVTMDVVDPYRAEDGWQFTPTKAGCTSDTVNGSDYLREVYTTADSSYTGRVSVPVLWDKREETIVNEESDEIMRTLAVAFTDYDGVDLYPADRRGEIDEVIEAIYAPINKGVYRAGFASTQDEYETAVRGIFEALDRWESILSDRRFLLEDLTLADLRLFPTLVRFDAVYYTHFKTNLRRISDYPNLRAYTRDIYQLPGVAETVNMDHIKEHYYRSHGEINPGGIVPTGPELDFERSHNRNTLGGRVPDELGETPDGESD</sequence>
<dbReference type="PROSITE" id="PS50405">
    <property type="entry name" value="GST_CTER"/>
    <property type="match status" value="1"/>
</dbReference>
<name>A0A9R1CQU9_9EURY</name>
<evidence type="ECO:0000313" key="6">
    <source>
        <dbReference type="EMBL" id="MCQ4332019.1"/>
    </source>
</evidence>
<accession>A0A9R1CQU9</accession>
<gene>
    <name evidence="6" type="ORF">KM295_00675</name>
</gene>
<feature type="site" description="Lowers pKa of active site Cys" evidence="3">
    <location>
        <position position="240"/>
    </location>
</feature>
<dbReference type="SFLD" id="SFLDS00019">
    <property type="entry name" value="Glutathione_Transferase_(cytos"/>
    <property type="match status" value="1"/>
</dbReference>
<feature type="compositionally biased region" description="Acidic residues" evidence="4">
    <location>
        <begin position="320"/>
        <end position="330"/>
    </location>
</feature>
<dbReference type="InterPro" id="IPR016639">
    <property type="entry name" value="GST_Omega/GSH"/>
</dbReference>
<dbReference type="PIRSF" id="PIRSF015753">
    <property type="entry name" value="GST"/>
    <property type="match status" value="1"/>
</dbReference>
<feature type="region of interest" description="Disordered" evidence="4">
    <location>
        <begin position="290"/>
        <end position="330"/>
    </location>
</feature>
<dbReference type="CDD" id="cd03190">
    <property type="entry name" value="GST_C_Omega_like"/>
    <property type="match status" value="1"/>
</dbReference>
<feature type="binding site" evidence="2">
    <location>
        <begin position="138"/>
        <end position="139"/>
    </location>
    <ligand>
        <name>glutathione</name>
        <dbReference type="ChEBI" id="CHEBI:57925"/>
    </ligand>
</feature>
<feature type="site" description="Lowers pKa of active site Cys" evidence="3">
    <location>
        <position position="283"/>
    </location>
</feature>
<dbReference type="InterPro" id="IPR010987">
    <property type="entry name" value="Glutathione-S-Trfase_C-like"/>
</dbReference>
<feature type="domain" description="GST C-terminal" evidence="5">
    <location>
        <begin position="140"/>
        <end position="286"/>
    </location>
</feature>
<feature type="binding site" evidence="2">
    <location>
        <position position="86"/>
    </location>
    <ligand>
        <name>glutathione</name>
        <dbReference type="ChEBI" id="CHEBI:57925"/>
    </ligand>
</feature>
<evidence type="ECO:0000313" key="7">
    <source>
        <dbReference type="Proteomes" id="UP001139494"/>
    </source>
</evidence>
<dbReference type="Pfam" id="PF13410">
    <property type="entry name" value="GST_C_2"/>
    <property type="match status" value="1"/>
</dbReference>
<organism evidence="6 7">
    <name type="scientific">Natronomonas aquatica</name>
    <dbReference type="NCBI Taxonomy" id="2841590"/>
    <lineage>
        <taxon>Archaea</taxon>
        <taxon>Methanobacteriati</taxon>
        <taxon>Methanobacteriota</taxon>
        <taxon>Stenosarchaea group</taxon>
        <taxon>Halobacteria</taxon>
        <taxon>Halobacteriales</taxon>
        <taxon>Natronomonadaceae</taxon>
        <taxon>Natronomonas</taxon>
    </lineage>
</organism>
<dbReference type="InterPro" id="IPR047047">
    <property type="entry name" value="GST_Omega-like_C"/>
</dbReference>
<dbReference type="AlphaFoldDB" id="A0A9R1CQU9"/>
<dbReference type="SUPFAM" id="SSF47616">
    <property type="entry name" value="GST C-terminal domain-like"/>
    <property type="match status" value="1"/>
</dbReference>
<reference evidence="6" key="1">
    <citation type="journal article" date="2023" name="Front. Microbiol.">
        <title>Genomic-based phylogenetic and metabolic analyses of the genus Natronomonas, and description of Natronomonas aquatica sp. nov.</title>
        <authorList>
            <person name="Garcia-Roldan A."/>
            <person name="Duran-Viseras A."/>
            <person name="de la Haba R.R."/>
            <person name="Corral P."/>
            <person name="Sanchez-Porro C."/>
            <person name="Ventosa A."/>
        </authorList>
    </citation>
    <scope>NUCLEOTIDE SEQUENCE</scope>
    <source>
        <strain evidence="6">F2-12</strain>
    </source>
</reference>
<dbReference type="InterPro" id="IPR036249">
    <property type="entry name" value="Thioredoxin-like_sf"/>
</dbReference>
<dbReference type="GO" id="GO:0004364">
    <property type="term" value="F:glutathione transferase activity"/>
    <property type="evidence" value="ECO:0007669"/>
    <property type="project" value="InterPro"/>
</dbReference>
<keyword evidence="7" id="KW-1185">Reference proteome</keyword>
<dbReference type="RefSeq" id="WP_256027924.1">
    <property type="nucleotide sequence ID" value="NZ_JAHLKM010000001.1"/>
</dbReference>
<protein>
    <submittedName>
        <fullName evidence="6">Glutathione S-transferase C-terminal domain-containing protein</fullName>
    </submittedName>
</protein>
<dbReference type="PANTHER" id="PTHR32419">
    <property type="entry name" value="GLUTATHIONYL-HYDROQUINONE REDUCTASE"/>
    <property type="match status" value="1"/>
</dbReference>
<dbReference type="EMBL" id="JAHLKM010000001">
    <property type="protein sequence ID" value="MCQ4332019.1"/>
    <property type="molecule type" value="Genomic_DNA"/>
</dbReference>
<evidence type="ECO:0000256" key="3">
    <source>
        <dbReference type="PIRSR" id="PIRSR015753-3"/>
    </source>
</evidence>
<dbReference type="GO" id="GO:0005737">
    <property type="term" value="C:cytoplasm"/>
    <property type="evidence" value="ECO:0007669"/>
    <property type="project" value="TreeGrafter"/>
</dbReference>
<proteinExistence type="predicted"/>
<evidence type="ECO:0000259" key="5">
    <source>
        <dbReference type="PROSITE" id="PS50405"/>
    </source>
</evidence>
<feature type="active site" description="Nucleophile" evidence="1">
    <location>
        <position position="53"/>
    </location>
</feature>
<dbReference type="PANTHER" id="PTHR32419:SF6">
    <property type="entry name" value="GLUTATHIONE S-TRANSFERASE OMEGA-LIKE 1-RELATED"/>
    <property type="match status" value="1"/>
</dbReference>
<comment type="caution">
    <text evidence="6">The sequence shown here is derived from an EMBL/GenBank/DDBJ whole genome shotgun (WGS) entry which is preliminary data.</text>
</comment>
<dbReference type="Gene3D" id="1.20.1050.10">
    <property type="match status" value="1"/>
</dbReference>
<feature type="active site" description="Proton donor/acceptor" evidence="1">
    <location>
        <position position="183"/>
    </location>
</feature>
<dbReference type="InterPro" id="IPR040079">
    <property type="entry name" value="Glutathione_S-Trfase"/>
</dbReference>
<feature type="binding site" evidence="2">
    <location>
        <begin position="120"/>
        <end position="123"/>
    </location>
    <ligand>
        <name>glutathione</name>
        <dbReference type="ChEBI" id="CHEBI:57925"/>
    </ligand>
</feature>